<evidence type="ECO:0000259" key="6">
    <source>
        <dbReference type="PROSITE" id="PS50095"/>
    </source>
</evidence>
<sequence>MKYSKAKKNVGTSSSYIRRCNAVGAVGYAVVAKDPRVPDNEFFQEDRRFRVRLRHSNLRCDDDAAAAPREAAIKFADQNEDGPLDLIMITGRTAPARNCKTFMNIMNVKTPEETKQMCLKDPHYYFSLVDGLRRGPDSFTDLTYHSQIPYLFIPSDGRNRLVRFRLIPADGATETGLLDENEQESPWEVLSRRALDARSPNYLRGEFLKRIESEPIDYILQIQMMSSEDVLMWNPQELWDEDIYPWMNLLNLRLTTALTSTALNRTYFNIVDKPLCLKFPAATSINDYKSYHHVCCEMYTKFEIKHMRHSNWGTANDKIASTCEHPKIQHIVTVCSGPVKETRPRVDVFLTLTGTQGRSTPRRLDCHYDGEGFVHSHEIEHFEVYTEPIGELLAVTIAVRHRHLTDDWYLRYVILSTVDRSVVRHFPCHSVVLAKVTIRPGDVCLPQNDSHEVLRQERMLEIRDRQSDYLWQRVDGMPSQISGKTVKDIPINEQLRAEKYIGVVWEVDHALGDVLLSLTALRSSTHQMTLGLNTNPHRRNLRPAQVNRQLTSQVTTAPRKSNPRARMRWIKIKLAISFIAKVKLPDGPKGEMCRLLQDDLDFGKMFLHGPNPTILRRCTEIPENFPVDDFPKCLYYWIGGVLYLRKPRCNQQHLYQESETRHNLHLSKKNGHIYLANYAILEHIPTFHQDADHRFMVAPLCLFYSRASGQLTPVAIQLQQDPGSDNPVYTPKEKCPEDWLMAKLWVKCADFHYQYIISHLLKTHLLIEPFVVATMGQLSVCHPVYKLLKPHFRYTLPMNTMIRSHILKKGGALDKWTSLGSEGSKALMRKYLTQFSFEELDLTRDLEARGVADEEKLPNYLYRDDGRRLWDAISLYCEEILELFYSSEDDVQRDTEIQAWIRDLHRNGFPTFTDEQRQGLPKEFNDVKELARVVTKVIFTSTCFHSVSHQDALDLYGFVPLVPAMMRQMAPHRRGQVNREFIVKTLPEQSPEAYYGSLANVLQQCKPDEVRI</sequence>
<dbReference type="InterPro" id="IPR000907">
    <property type="entry name" value="LipOase"/>
</dbReference>
<organism evidence="8 9">
    <name type="scientific">Paralvinella palmiformis</name>
    <dbReference type="NCBI Taxonomy" id="53620"/>
    <lineage>
        <taxon>Eukaryota</taxon>
        <taxon>Metazoa</taxon>
        <taxon>Spiralia</taxon>
        <taxon>Lophotrochozoa</taxon>
        <taxon>Annelida</taxon>
        <taxon>Polychaeta</taxon>
        <taxon>Sedentaria</taxon>
        <taxon>Canalipalpata</taxon>
        <taxon>Terebellida</taxon>
        <taxon>Terebelliformia</taxon>
        <taxon>Alvinellidae</taxon>
        <taxon>Paralvinella</taxon>
    </lineage>
</organism>
<dbReference type="SUPFAM" id="SSF49723">
    <property type="entry name" value="Lipase/lipooxygenase domain (PLAT/LH2 domain)"/>
    <property type="match status" value="1"/>
</dbReference>
<dbReference type="InterPro" id="IPR020835">
    <property type="entry name" value="Catalase_sf"/>
</dbReference>
<dbReference type="GO" id="GO:0034440">
    <property type="term" value="P:lipid oxidation"/>
    <property type="evidence" value="ECO:0007669"/>
    <property type="project" value="InterPro"/>
</dbReference>
<evidence type="ECO:0000256" key="1">
    <source>
        <dbReference type="ARBA" id="ARBA00022723"/>
    </source>
</evidence>
<dbReference type="GO" id="GO:0046872">
    <property type="term" value="F:metal ion binding"/>
    <property type="evidence" value="ECO:0007669"/>
    <property type="project" value="UniProtKB-KW"/>
</dbReference>
<dbReference type="GO" id="GO:0016702">
    <property type="term" value="F:oxidoreductase activity, acting on single donors with incorporation of molecular oxygen, incorporation of two atoms of oxygen"/>
    <property type="evidence" value="ECO:0007669"/>
    <property type="project" value="InterPro"/>
</dbReference>
<dbReference type="InterPro" id="IPR036226">
    <property type="entry name" value="LipOase_C_sf"/>
</dbReference>
<keyword evidence="2" id="KW-0223">Dioxygenase</keyword>
<dbReference type="PRINTS" id="PR00087">
    <property type="entry name" value="LIPOXYGENASE"/>
</dbReference>
<dbReference type="PROSITE" id="PS00081">
    <property type="entry name" value="LIPOXYGENASE_2"/>
    <property type="match status" value="1"/>
</dbReference>
<dbReference type="Gene3D" id="2.40.180.10">
    <property type="entry name" value="Catalase core domain"/>
    <property type="match status" value="1"/>
</dbReference>
<dbReference type="Gene3D" id="3.10.450.60">
    <property type="match status" value="1"/>
</dbReference>
<dbReference type="InterPro" id="IPR013819">
    <property type="entry name" value="LipOase_C"/>
</dbReference>
<accession>A0AAD9K6N4</accession>
<evidence type="ECO:0000259" key="7">
    <source>
        <dbReference type="PROSITE" id="PS51393"/>
    </source>
</evidence>
<evidence type="ECO:0000256" key="4">
    <source>
        <dbReference type="ARBA" id="ARBA00023098"/>
    </source>
</evidence>
<gene>
    <name evidence="8" type="ORF">LSH36_46g04053</name>
</gene>
<dbReference type="Proteomes" id="UP001208570">
    <property type="component" value="Unassembled WGS sequence"/>
</dbReference>
<keyword evidence="4" id="KW-0443">Lipid metabolism</keyword>
<comment type="caution">
    <text evidence="5">Lacks conserved residue(s) required for the propagation of feature annotation.</text>
</comment>
<comment type="caution">
    <text evidence="8">The sequence shown here is derived from an EMBL/GenBank/DDBJ whole genome shotgun (WGS) entry which is preliminary data.</text>
</comment>
<proteinExistence type="predicted"/>
<name>A0AAD9K6N4_9ANNE</name>
<evidence type="ECO:0000256" key="2">
    <source>
        <dbReference type="ARBA" id="ARBA00022964"/>
    </source>
</evidence>
<dbReference type="EMBL" id="JAODUP010000046">
    <property type="protein sequence ID" value="KAK2165707.1"/>
    <property type="molecule type" value="Genomic_DNA"/>
</dbReference>
<dbReference type="PANTHER" id="PTHR11771">
    <property type="entry name" value="LIPOXYGENASE"/>
    <property type="match status" value="1"/>
</dbReference>
<dbReference type="Pfam" id="PF00305">
    <property type="entry name" value="Lipoxygenase"/>
    <property type="match status" value="1"/>
</dbReference>
<evidence type="ECO:0000256" key="5">
    <source>
        <dbReference type="PROSITE-ProRule" id="PRU00152"/>
    </source>
</evidence>
<dbReference type="PROSITE" id="PS50095">
    <property type="entry name" value="PLAT"/>
    <property type="match status" value="1"/>
</dbReference>
<dbReference type="InterPro" id="IPR020834">
    <property type="entry name" value="LipOase_CS"/>
</dbReference>
<keyword evidence="3" id="KW-0560">Oxidoreductase</keyword>
<dbReference type="InterPro" id="IPR036392">
    <property type="entry name" value="PLAT/LH2_dom_sf"/>
</dbReference>
<dbReference type="SUPFAM" id="SSF56634">
    <property type="entry name" value="Heme-dependent catalase-like"/>
    <property type="match status" value="1"/>
</dbReference>
<dbReference type="PROSITE" id="PS51393">
    <property type="entry name" value="LIPOXYGENASE_3"/>
    <property type="match status" value="1"/>
</dbReference>
<dbReference type="Pfam" id="PF01477">
    <property type="entry name" value="PLAT"/>
    <property type="match status" value="1"/>
</dbReference>
<evidence type="ECO:0000256" key="3">
    <source>
        <dbReference type="ARBA" id="ARBA00023002"/>
    </source>
</evidence>
<protein>
    <submittedName>
        <fullName evidence="8">Uncharacterized protein</fullName>
    </submittedName>
</protein>
<evidence type="ECO:0000313" key="9">
    <source>
        <dbReference type="Proteomes" id="UP001208570"/>
    </source>
</evidence>
<dbReference type="InterPro" id="IPR001024">
    <property type="entry name" value="PLAT/LH2_dom"/>
</dbReference>
<dbReference type="AlphaFoldDB" id="A0AAD9K6N4"/>
<evidence type="ECO:0000313" key="8">
    <source>
        <dbReference type="EMBL" id="KAK2165707.1"/>
    </source>
</evidence>
<keyword evidence="9" id="KW-1185">Reference proteome</keyword>
<keyword evidence="1" id="KW-0479">Metal-binding</keyword>
<dbReference type="Gene3D" id="1.20.245.10">
    <property type="entry name" value="Lipoxygenase-1, Domain 5"/>
    <property type="match status" value="1"/>
</dbReference>
<dbReference type="SUPFAM" id="SSF48484">
    <property type="entry name" value="Lipoxigenase"/>
    <property type="match status" value="1"/>
</dbReference>
<dbReference type="GO" id="GO:0020037">
    <property type="term" value="F:heme binding"/>
    <property type="evidence" value="ECO:0007669"/>
    <property type="project" value="InterPro"/>
</dbReference>
<feature type="domain" description="Lipoxygenase" evidence="7">
    <location>
        <begin position="444"/>
        <end position="1012"/>
    </location>
</feature>
<feature type="domain" description="PLAT" evidence="6">
    <location>
        <begin position="328"/>
        <end position="446"/>
    </location>
</feature>
<reference evidence="8" key="1">
    <citation type="journal article" date="2023" name="Mol. Biol. Evol.">
        <title>Third-Generation Sequencing Reveals the Adaptive Role of the Epigenome in Three Deep-Sea Polychaetes.</title>
        <authorList>
            <person name="Perez M."/>
            <person name="Aroh O."/>
            <person name="Sun Y."/>
            <person name="Lan Y."/>
            <person name="Juniper S.K."/>
            <person name="Young C.R."/>
            <person name="Angers B."/>
            <person name="Qian P.Y."/>
        </authorList>
    </citation>
    <scope>NUCLEOTIDE SEQUENCE</scope>
    <source>
        <strain evidence="8">P08H-3</strain>
    </source>
</reference>